<evidence type="ECO:0000313" key="2">
    <source>
        <dbReference type="EMBL" id="UPU37501.1"/>
    </source>
</evidence>
<evidence type="ECO:0000313" key="3">
    <source>
        <dbReference type="Proteomes" id="UP000831485"/>
    </source>
</evidence>
<dbReference type="Gene3D" id="3.40.50.10770">
    <property type="entry name" value="Hypothetical protein VC1899 like domain (Restriction endonuclease-like)"/>
    <property type="match status" value="1"/>
</dbReference>
<keyword evidence="3" id="KW-1185">Reference proteome</keyword>
<dbReference type="Gene3D" id="3.40.1350.10">
    <property type="match status" value="1"/>
</dbReference>
<protein>
    <submittedName>
        <fullName evidence="2">DUF1887 family CARF protein</fullName>
    </submittedName>
</protein>
<dbReference type="Pfam" id="PF09002">
    <property type="entry name" value="Card1_endonuc"/>
    <property type="match status" value="1"/>
</dbReference>
<dbReference type="InterPro" id="IPR011335">
    <property type="entry name" value="Restrct_endonuc-II-like"/>
</dbReference>
<dbReference type="EMBL" id="CP096574">
    <property type="protein sequence ID" value="UPU37501.1"/>
    <property type="molecule type" value="Genomic_DNA"/>
</dbReference>
<evidence type="ECO:0000259" key="1">
    <source>
        <dbReference type="Pfam" id="PF09002"/>
    </source>
</evidence>
<name>A0ABY4LHN6_9BACT</name>
<sequence length="588" mass="65820">MKKYLMTWYGITDFRASLGLERGHGPVLAALLAEEYTDVVILGFTNPGKAQGGAGDNPAGFQEGLSALATDPASAWSFINLFANTEAAHAHFVGWLQRQLLETGKQVAVNFNPVVLRHLNDTEGIYEAATHYLGAVATAEGEKLVTLYLSPGTPVMAFVWAFAALRHPNLKKRLIAASQADRPPETIVLPNEWLEWHGRQVHVLDHTAARFDVVFHLFGEQRMPNLLGVLQFPSKKHIFVNSAQFPAHVMKHFMDDAEFAELPVDPYDPEQVRSAILDYIARLSPEIRIGFNLTGGTKLMYAGALAACRKVNAMPFYFNGRSNKVIFLNDFESVDTRPITSVETFIKLNGDNLFISKAGHWDEDPGRCSPDRKNLTHLLWQERQKIARLYLKLSQYNDGFRPFEIAQGNIYVKLASDKSVKISIGSSHFEFKGWPDVAQYLSGRWFEEYAYMKLKTLLDKGLIQDLRIGIEVSFKETAPDTRGLTLSQQLNGVLGQTYQEFDIVFTDGRRLYVIECKAGKVTSEHIMKLQNITRYFGGIEGRAILVSCFELTSKIVSKKIDDSKNLQVAAGGNFFKQLETMIQAGGGR</sequence>
<dbReference type="RefSeq" id="WP_248647090.1">
    <property type="nucleotide sequence ID" value="NZ_CP096574.1"/>
</dbReference>
<dbReference type="SUPFAM" id="SSF52980">
    <property type="entry name" value="Restriction endonuclease-like"/>
    <property type="match status" value="1"/>
</dbReference>
<dbReference type="InterPro" id="IPR015093">
    <property type="entry name" value="Card1_endonucl_dom"/>
</dbReference>
<dbReference type="InterPro" id="IPR011856">
    <property type="entry name" value="tRNA_endonuc-like_dom_sf"/>
</dbReference>
<accession>A0ABY4LHN6</accession>
<feature type="domain" description="Card1 endonuclease" evidence="1">
    <location>
        <begin position="439"/>
        <end position="549"/>
    </location>
</feature>
<organism evidence="2 3">
    <name type="scientific">Geomonas paludis</name>
    <dbReference type="NCBI Taxonomy" id="2740185"/>
    <lineage>
        <taxon>Bacteria</taxon>
        <taxon>Pseudomonadati</taxon>
        <taxon>Thermodesulfobacteriota</taxon>
        <taxon>Desulfuromonadia</taxon>
        <taxon>Geobacterales</taxon>
        <taxon>Geobacteraceae</taxon>
        <taxon>Geomonas</taxon>
    </lineage>
</organism>
<reference evidence="2" key="1">
    <citation type="submission" date="2022-04" db="EMBL/GenBank/DDBJ databases">
        <authorList>
            <person name="Liu G."/>
        </authorList>
    </citation>
    <scope>NUCLEOTIDE SEQUENCE</scope>
    <source>
        <strain evidence="2">RG22</strain>
    </source>
</reference>
<gene>
    <name evidence="2" type="ORF">M1B72_07295</name>
</gene>
<proteinExistence type="predicted"/>
<dbReference type="Proteomes" id="UP000831485">
    <property type="component" value="Chromosome"/>
</dbReference>